<keyword evidence="3" id="KW-0813">Transport</keyword>
<dbReference type="InterPro" id="IPR050721">
    <property type="entry name" value="Trk_Ktr_HKT_K-transport"/>
</dbReference>
<evidence type="ECO:0000256" key="1">
    <source>
        <dbReference type="SAM" id="Phobius"/>
    </source>
</evidence>
<proteinExistence type="predicted"/>
<feature type="transmembrane region" description="Helical" evidence="1">
    <location>
        <begin position="20"/>
        <end position="38"/>
    </location>
</feature>
<dbReference type="Proteomes" id="UP001058461">
    <property type="component" value="Chromosome"/>
</dbReference>
<dbReference type="GO" id="GO:0034220">
    <property type="term" value="P:monoatomic ion transmembrane transport"/>
    <property type="evidence" value="ECO:0007669"/>
    <property type="project" value="UniProtKB-KW"/>
</dbReference>
<protein>
    <submittedName>
        <fullName evidence="3">Two pore domain potassium channel family protein</fullName>
    </submittedName>
</protein>
<dbReference type="Pfam" id="PF07885">
    <property type="entry name" value="Ion_trans_2"/>
    <property type="match status" value="1"/>
</dbReference>
<keyword evidence="1" id="KW-0812">Transmembrane</keyword>
<keyword evidence="3" id="KW-0406">Ion transport</keyword>
<gene>
    <name evidence="3" type="ORF">KDW95_09665</name>
</gene>
<dbReference type="Gene3D" id="3.40.50.720">
    <property type="entry name" value="NAD(P)-binding Rossmann-like Domain"/>
    <property type="match status" value="1"/>
</dbReference>
<dbReference type="Gene3D" id="1.10.287.70">
    <property type="match status" value="1"/>
</dbReference>
<dbReference type="PANTHER" id="PTHR43833">
    <property type="entry name" value="POTASSIUM CHANNEL PROTEIN 2-RELATED-RELATED"/>
    <property type="match status" value="1"/>
</dbReference>
<dbReference type="SUPFAM" id="SSF51735">
    <property type="entry name" value="NAD(P)-binding Rossmann-fold domains"/>
    <property type="match status" value="1"/>
</dbReference>
<dbReference type="SUPFAM" id="SSF81324">
    <property type="entry name" value="Voltage-gated potassium channels"/>
    <property type="match status" value="1"/>
</dbReference>
<dbReference type="RefSeq" id="WP_255856066.1">
    <property type="nucleotide sequence ID" value="NZ_CP073347.1"/>
</dbReference>
<accession>A0ABY5HN84</accession>
<dbReference type="PANTHER" id="PTHR43833:SF9">
    <property type="entry name" value="POTASSIUM CHANNEL PROTEIN YUGO-RELATED"/>
    <property type="match status" value="1"/>
</dbReference>
<dbReference type="InterPro" id="IPR036291">
    <property type="entry name" value="NAD(P)-bd_dom_sf"/>
</dbReference>
<organism evidence="3 4">
    <name type="scientific">Marinobacterium rhizophilum</name>
    <dbReference type="NCBI Taxonomy" id="420402"/>
    <lineage>
        <taxon>Bacteria</taxon>
        <taxon>Pseudomonadati</taxon>
        <taxon>Pseudomonadota</taxon>
        <taxon>Gammaproteobacteria</taxon>
        <taxon>Oceanospirillales</taxon>
        <taxon>Oceanospirillaceae</taxon>
        <taxon>Marinobacterium</taxon>
    </lineage>
</organism>
<evidence type="ECO:0000259" key="2">
    <source>
        <dbReference type="Pfam" id="PF07885"/>
    </source>
</evidence>
<feature type="transmembrane region" description="Helical" evidence="1">
    <location>
        <begin position="76"/>
        <end position="103"/>
    </location>
</feature>
<keyword evidence="4" id="KW-1185">Reference proteome</keyword>
<keyword evidence="3" id="KW-0407">Ion channel</keyword>
<keyword evidence="1" id="KW-0472">Membrane</keyword>
<name>A0ABY5HN84_9GAMM</name>
<dbReference type="EMBL" id="CP073347">
    <property type="protein sequence ID" value="UTW13875.1"/>
    <property type="molecule type" value="Genomic_DNA"/>
</dbReference>
<feature type="domain" description="Potassium channel" evidence="2">
    <location>
        <begin position="28"/>
        <end position="100"/>
    </location>
</feature>
<evidence type="ECO:0000313" key="4">
    <source>
        <dbReference type="Proteomes" id="UP001058461"/>
    </source>
</evidence>
<dbReference type="InterPro" id="IPR013099">
    <property type="entry name" value="K_chnl_dom"/>
</dbReference>
<keyword evidence="1" id="KW-1133">Transmembrane helix</keyword>
<evidence type="ECO:0000313" key="3">
    <source>
        <dbReference type="EMBL" id="UTW13875.1"/>
    </source>
</evidence>
<sequence>MLLLKRLRKLIYHNFKEMKWQGLLLSLLGYMLLCWLVLRLLGETELAGADYLYWLIVTASTVGYGDLSPATAGGKLFSAFFVIPIGLGLFALTVGKVAAFSAYQWRKGIMGMKALNLNEHILVIGWDPQRTPQLLRLLLIEARQNLGRTLCLCVSDEIENPLPGEIEFVRVSAYNDPAEMQRSCIDQASSIIIDCARDDSTLAAALYSHSRNPGAHSIAYFRDQSLSQLLRHHCPNIECTPSVAVELMVKAAMDPGSSALHRQLLSAGDGMTQYSVRYPDALAPISIRRLYAPLKEHYQATLIAVDLEADGEPEVNPPLDLELHPGALIYYIAPARIHAFDWAALTQP</sequence>
<reference evidence="3" key="1">
    <citation type="submission" date="2021-04" db="EMBL/GenBank/DDBJ databases">
        <title>Oceanospirillales bacteria with DddD are important DMSP degraders in coastal seawater.</title>
        <authorList>
            <person name="Liu J."/>
        </authorList>
    </citation>
    <scope>NUCLEOTIDE SEQUENCE</scope>
    <source>
        <strain evidence="3">D13-1</strain>
    </source>
</reference>